<evidence type="ECO:0000259" key="3">
    <source>
        <dbReference type="Pfam" id="PF07910"/>
    </source>
</evidence>
<dbReference type="GO" id="GO:0016787">
    <property type="term" value="F:hydrolase activity"/>
    <property type="evidence" value="ECO:0007669"/>
    <property type="project" value="UniProtKB-KW"/>
</dbReference>
<evidence type="ECO:0000256" key="1">
    <source>
        <dbReference type="ARBA" id="ARBA00022801"/>
    </source>
</evidence>
<gene>
    <name evidence="4" type="ORF">NA56DRAFT_666912</name>
</gene>
<organism evidence="4 5">
    <name type="scientific">Hyaloscypha hepaticicola</name>
    <dbReference type="NCBI Taxonomy" id="2082293"/>
    <lineage>
        <taxon>Eukaryota</taxon>
        <taxon>Fungi</taxon>
        <taxon>Dikarya</taxon>
        <taxon>Ascomycota</taxon>
        <taxon>Pezizomycotina</taxon>
        <taxon>Leotiomycetes</taxon>
        <taxon>Helotiales</taxon>
        <taxon>Hyaloscyphaceae</taxon>
        <taxon>Hyaloscypha</taxon>
    </lineage>
</organism>
<dbReference type="EMBL" id="KZ613464">
    <property type="protein sequence ID" value="PMD28295.1"/>
    <property type="molecule type" value="Genomic_DNA"/>
</dbReference>
<proteinExistence type="predicted"/>
<feature type="region of interest" description="Disordered" evidence="2">
    <location>
        <begin position="155"/>
        <end position="174"/>
    </location>
</feature>
<name>A0A2J6QPV4_9HELO</name>
<accession>A0A2J6QPV4</accession>
<dbReference type="OrthoDB" id="288987at2759"/>
<protein>
    <submittedName>
        <fullName evidence="4">DUF1671-domain-containing protein</fullName>
    </submittedName>
</protein>
<feature type="domain" description="UFSP1/2/DUB catalytic" evidence="3">
    <location>
        <begin position="245"/>
        <end position="462"/>
    </location>
</feature>
<evidence type="ECO:0000313" key="5">
    <source>
        <dbReference type="Proteomes" id="UP000235672"/>
    </source>
</evidence>
<reference evidence="4 5" key="1">
    <citation type="submission" date="2016-05" db="EMBL/GenBank/DDBJ databases">
        <title>A degradative enzymes factory behind the ericoid mycorrhizal symbiosis.</title>
        <authorList>
            <consortium name="DOE Joint Genome Institute"/>
            <person name="Martino E."/>
            <person name="Morin E."/>
            <person name="Grelet G."/>
            <person name="Kuo A."/>
            <person name="Kohler A."/>
            <person name="Daghino S."/>
            <person name="Barry K."/>
            <person name="Choi C."/>
            <person name="Cichocki N."/>
            <person name="Clum A."/>
            <person name="Copeland A."/>
            <person name="Hainaut M."/>
            <person name="Haridas S."/>
            <person name="Labutti K."/>
            <person name="Lindquist E."/>
            <person name="Lipzen A."/>
            <person name="Khouja H.-R."/>
            <person name="Murat C."/>
            <person name="Ohm R."/>
            <person name="Olson A."/>
            <person name="Spatafora J."/>
            <person name="Veneault-Fourrey C."/>
            <person name="Henrissat B."/>
            <person name="Grigoriev I."/>
            <person name="Martin F."/>
            <person name="Perotto S."/>
        </authorList>
    </citation>
    <scope>NUCLEOTIDE SEQUENCE [LARGE SCALE GENOMIC DNA]</scope>
    <source>
        <strain evidence="4 5">UAMH 7357</strain>
    </source>
</reference>
<dbReference type="AlphaFoldDB" id="A0A2J6QPV4"/>
<dbReference type="Proteomes" id="UP000235672">
    <property type="component" value="Unassembled WGS sequence"/>
</dbReference>
<dbReference type="STRING" id="1745343.A0A2J6QPV4"/>
<feature type="compositionally biased region" description="Basic and acidic residues" evidence="2">
    <location>
        <begin position="121"/>
        <end position="141"/>
    </location>
</feature>
<evidence type="ECO:0000313" key="4">
    <source>
        <dbReference type="EMBL" id="PMD28295.1"/>
    </source>
</evidence>
<feature type="region of interest" description="Disordered" evidence="2">
    <location>
        <begin position="121"/>
        <end position="143"/>
    </location>
</feature>
<keyword evidence="5" id="KW-1185">Reference proteome</keyword>
<dbReference type="InterPro" id="IPR012462">
    <property type="entry name" value="UFSP1/2_DUB_cat"/>
</dbReference>
<dbReference type="Pfam" id="PF07910">
    <property type="entry name" value="Peptidase_C78"/>
    <property type="match status" value="1"/>
</dbReference>
<keyword evidence="1" id="KW-0378">Hydrolase</keyword>
<evidence type="ECO:0000256" key="2">
    <source>
        <dbReference type="SAM" id="MobiDB-lite"/>
    </source>
</evidence>
<sequence length="463" mass="51874">MEEQGPISCPFCGFKADGDYQIMLHMETVHPEDGESPFVAKDAASIAALVSFDDEPGEKYASCPVEGCGEALLVAELPSHIEMHGEEQDSGDDQSSRSSKRLKLEPEIEAAFDTKLSHALRNLEDVNERPPSETRSSDRHAATKAAWKGILKMPETSSKLEKTSTTSKSTRRRLGKSELGPYAHEKQMPSWLVKLLEDKDGAYKTGTRLDNHGNLRKVKLCPNMTRGIIQVLEQLLDQDLFVEFAYLCDPAVRHVSKLKREGGFCGYRNIQMMCSYIIGAESQGSEHFRGKIPSIFDIQDNIEHAWDLGINAQGRIETGGIRGTRKYIGTPDAQAMLCCLGIACEAQGLKPKGNTRPAYDLLFNAVEQYFANGCKDYNPKVRCTSLPPIYFQHPGHSMTIVGFERKTDGAKNIIVFDPMFHDASNVTQLIDIKFTHKQPEDDLRAYRRGVKYLKKYNEFELLK</sequence>
<dbReference type="Gene3D" id="3.90.70.130">
    <property type="match status" value="1"/>
</dbReference>